<feature type="transmembrane region" description="Helical" evidence="8">
    <location>
        <begin position="93"/>
        <end position="112"/>
    </location>
</feature>
<sequence length="372" mass="41163">MPINETTSLYWNLDRESVWNSFVTETDSNQSGVTTGTPQGIAPLVSPHMLKIFRLLIDFLLMNGLSLFGCISNIVNIVVYLNMGLADTTAINILALSAFDLLACATTLTHGVSDNPFMAGWRLPSGAPLRELAFAVLIVYYLSVTCSAWVTALLSLERCLCIVLPLKVKTLVTAKRTALLIAAMVAYQLVFLCLMFIHTGPPYAPSPTTMDRKVYLFYSYSIPSALCFLVIFTSTIFLVYNLKSHRNEAWLKTATGPSSTNAAVANRNAKKEQKAIRLVFAICSLFLVCFAPNAIMFLVTALIVPDLEIYDAYLGSLLQLIFMFCTLCQTVSSSVNIFVYYLLSSNFSAVLKRFFCGRKSDVKLTRPQTVFP</sequence>
<dbReference type="Gene3D" id="1.20.1070.10">
    <property type="entry name" value="Rhodopsin 7-helix transmembrane proteins"/>
    <property type="match status" value="1"/>
</dbReference>
<evidence type="ECO:0000256" key="6">
    <source>
        <dbReference type="ARBA" id="ARBA00023170"/>
    </source>
</evidence>
<reference evidence="10" key="1">
    <citation type="journal article" date="2023" name="G3 (Bethesda)">
        <title>A reference genome for the long-term kleptoplast-retaining sea slug Elysia crispata morphotype clarki.</title>
        <authorList>
            <person name="Eastman K.E."/>
            <person name="Pendleton A.L."/>
            <person name="Shaikh M.A."/>
            <person name="Suttiyut T."/>
            <person name="Ogas R."/>
            <person name="Tomko P."/>
            <person name="Gavelis G."/>
            <person name="Widhalm J.R."/>
            <person name="Wisecaver J.H."/>
        </authorList>
    </citation>
    <scope>NUCLEOTIDE SEQUENCE</scope>
    <source>
        <strain evidence="10">ECLA1</strain>
    </source>
</reference>
<dbReference type="InterPro" id="IPR017452">
    <property type="entry name" value="GPCR_Rhodpsn_7TM"/>
</dbReference>
<evidence type="ECO:0000256" key="5">
    <source>
        <dbReference type="ARBA" id="ARBA00023136"/>
    </source>
</evidence>
<feature type="domain" description="G-protein coupled receptors family 1 profile" evidence="9">
    <location>
        <begin position="72"/>
        <end position="340"/>
    </location>
</feature>
<dbReference type="Proteomes" id="UP001283361">
    <property type="component" value="Unassembled WGS sequence"/>
</dbReference>
<gene>
    <name evidence="10" type="ORF">RRG08_027389</name>
</gene>
<evidence type="ECO:0000259" key="9">
    <source>
        <dbReference type="PROSITE" id="PS50262"/>
    </source>
</evidence>
<dbReference type="PRINTS" id="PR00237">
    <property type="entry name" value="GPCRRHODOPSN"/>
</dbReference>
<protein>
    <recommendedName>
        <fullName evidence="9">G-protein coupled receptors family 1 profile domain-containing protein</fullName>
    </recommendedName>
</protein>
<dbReference type="EMBL" id="JAWDGP010006302">
    <property type="protein sequence ID" value="KAK3743521.1"/>
    <property type="molecule type" value="Genomic_DNA"/>
</dbReference>
<evidence type="ECO:0000256" key="4">
    <source>
        <dbReference type="ARBA" id="ARBA00023040"/>
    </source>
</evidence>
<organism evidence="10 11">
    <name type="scientific">Elysia crispata</name>
    <name type="common">lettuce slug</name>
    <dbReference type="NCBI Taxonomy" id="231223"/>
    <lineage>
        <taxon>Eukaryota</taxon>
        <taxon>Metazoa</taxon>
        <taxon>Spiralia</taxon>
        <taxon>Lophotrochozoa</taxon>
        <taxon>Mollusca</taxon>
        <taxon>Gastropoda</taxon>
        <taxon>Heterobranchia</taxon>
        <taxon>Euthyneura</taxon>
        <taxon>Panpulmonata</taxon>
        <taxon>Sacoglossa</taxon>
        <taxon>Placobranchoidea</taxon>
        <taxon>Plakobranchidae</taxon>
        <taxon>Elysia</taxon>
    </lineage>
</organism>
<keyword evidence="6" id="KW-0675">Receptor</keyword>
<dbReference type="GO" id="GO:0004930">
    <property type="term" value="F:G protein-coupled receptor activity"/>
    <property type="evidence" value="ECO:0007669"/>
    <property type="project" value="UniProtKB-KW"/>
</dbReference>
<dbReference type="GO" id="GO:0016020">
    <property type="term" value="C:membrane"/>
    <property type="evidence" value="ECO:0007669"/>
    <property type="project" value="UniProtKB-SubCell"/>
</dbReference>
<dbReference type="InterPro" id="IPR000276">
    <property type="entry name" value="GPCR_Rhodpsn"/>
</dbReference>
<feature type="transmembrane region" description="Helical" evidence="8">
    <location>
        <begin position="316"/>
        <end position="343"/>
    </location>
</feature>
<keyword evidence="7" id="KW-0807">Transducer</keyword>
<name>A0AAE1CXQ1_9GAST</name>
<keyword evidence="3 8" id="KW-1133">Transmembrane helix</keyword>
<evidence type="ECO:0000256" key="3">
    <source>
        <dbReference type="ARBA" id="ARBA00022989"/>
    </source>
</evidence>
<evidence type="ECO:0000313" key="10">
    <source>
        <dbReference type="EMBL" id="KAK3743521.1"/>
    </source>
</evidence>
<feature type="transmembrane region" description="Helical" evidence="8">
    <location>
        <begin position="278"/>
        <end position="304"/>
    </location>
</feature>
<comment type="subcellular location">
    <subcellularLocation>
        <location evidence="1">Membrane</location>
        <topology evidence="1">Multi-pass membrane protein</topology>
    </subcellularLocation>
</comment>
<evidence type="ECO:0000256" key="8">
    <source>
        <dbReference type="SAM" id="Phobius"/>
    </source>
</evidence>
<feature type="transmembrane region" description="Helical" evidence="8">
    <location>
        <begin position="59"/>
        <end position="81"/>
    </location>
</feature>
<comment type="caution">
    <text evidence="10">The sequence shown here is derived from an EMBL/GenBank/DDBJ whole genome shotgun (WGS) entry which is preliminary data.</text>
</comment>
<feature type="transmembrane region" description="Helical" evidence="8">
    <location>
        <begin position="177"/>
        <end position="197"/>
    </location>
</feature>
<feature type="transmembrane region" description="Helical" evidence="8">
    <location>
        <begin position="217"/>
        <end position="242"/>
    </location>
</feature>
<evidence type="ECO:0000256" key="2">
    <source>
        <dbReference type="ARBA" id="ARBA00022692"/>
    </source>
</evidence>
<proteinExistence type="predicted"/>
<dbReference type="PANTHER" id="PTHR24243:SF208">
    <property type="entry name" value="PYROKININ-1 RECEPTOR"/>
    <property type="match status" value="1"/>
</dbReference>
<evidence type="ECO:0000313" key="11">
    <source>
        <dbReference type="Proteomes" id="UP001283361"/>
    </source>
</evidence>
<dbReference type="PROSITE" id="PS50262">
    <property type="entry name" value="G_PROTEIN_RECEP_F1_2"/>
    <property type="match status" value="1"/>
</dbReference>
<dbReference type="SUPFAM" id="SSF81321">
    <property type="entry name" value="Family A G protein-coupled receptor-like"/>
    <property type="match status" value="1"/>
</dbReference>
<keyword evidence="4" id="KW-0297">G-protein coupled receptor</keyword>
<feature type="transmembrane region" description="Helical" evidence="8">
    <location>
        <begin position="132"/>
        <end position="156"/>
    </location>
</feature>
<keyword evidence="11" id="KW-1185">Reference proteome</keyword>
<dbReference type="AlphaFoldDB" id="A0AAE1CXQ1"/>
<dbReference type="Pfam" id="PF00001">
    <property type="entry name" value="7tm_1"/>
    <property type="match status" value="1"/>
</dbReference>
<evidence type="ECO:0000256" key="7">
    <source>
        <dbReference type="ARBA" id="ARBA00023224"/>
    </source>
</evidence>
<accession>A0AAE1CXQ1</accession>
<dbReference type="PANTHER" id="PTHR24243">
    <property type="entry name" value="G-PROTEIN COUPLED RECEPTOR"/>
    <property type="match status" value="1"/>
</dbReference>
<keyword evidence="2 8" id="KW-0812">Transmembrane</keyword>
<dbReference type="SMART" id="SM01381">
    <property type="entry name" value="7TM_GPCR_Srsx"/>
    <property type="match status" value="1"/>
</dbReference>
<evidence type="ECO:0000256" key="1">
    <source>
        <dbReference type="ARBA" id="ARBA00004141"/>
    </source>
</evidence>
<keyword evidence="5 8" id="KW-0472">Membrane</keyword>